<evidence type="ECO:0000256" key="1">
    <source>
        <dbReference type="SAM" id="Phobius"/>
    </source>
</evidence>
<name>A0ABQ3EEK8_9HYPH</name>
<dbReference type="Proteomes" id="UP000637980">
    <property type="component" value="Unassembled WGS sequence"/>
</dbReference>
<accession>A0ABQ3EEK8</accession>
<feature type="transmembrane region" description="Helical" evidence="1">
    <location>
        <begin position="225"/>
        <end position="245"/>
    </location>
</feature>
<protein>
    <recommendedName>
        <fullName evidence="4">DUF819 family protein</fullName>
    </recommendedName>
</protein>
<gene>
    <name evidence="2" type="ORF">GCM10007094_17940</name>
</gene>
<feature type="transmembrane region" description="Helical" evidence="1">
    <location>
        <begin position="69"/>
        <end position="90"/>
    </location>
</feature>
<organism evidence="2 3">
    <name type="scientific">Pseudovibrio japonicus</name>
    <dbReference type="NCBI Taxonomy" id="366534"/>
    <lineage>
        <taxon>Bacteria</taxon>
        <taxon>Pseudomonadati</taxon>
        <taxon>Pseudomonadota</taxon>
        <taxon>Alphaproteobacteria</taxon>
        <taxon>Hyphomicrobiales</taxon>
        <taxon>Stappiaceae</taxon>
        <taxon>Pseudovibrio</taxon>
    </lineage>
</organism>
<dbReference type="PANTHER" id="PTHR34289:SF8">
    <property type="entry name" value="DUF819 DOMAIN-CONTAINING PROTEIN"/>
    <property type="match status" value="1"/>
</dbReference>
<dbReference type="PANTHER" id="PTHR34289">
    <property type="entry name" value="PROTEIN, PUTATIVE (DUF819)-RELATED"/>
    <property type="match status" value="1"/>
</dbReference>
<feature type="transmembrane region" description="Helical" evidence="1">
    <location>
        <begin position="102"/>
        <end position="121"/>
    </location>
</feature>
<proteinExistence type="predicted"/>
<keyword evidence="1" id="KW-0812">Transmembrane</keyword>
<evidence type="ECO:0008006" key="4">
    <source>
        <dbReference type="Google" id="ProtNLM"/>
    </source>
</evidence>
<feature type="transmembrane region" description="Helical" evidence="1">
    <location>
        <begin position="311"/>
        <end position="332"/>
    </location>
</feature>
<dbReference type="Pfam" id="PF05684">
    <property type="entry name" value="DUF819"/>
    <property type="match status" value="1"/>
</dbReference>
<evidence type="ECO:0000313" key="2">
    <source>
        <dbReference type="EMBL" id="GHB29966.1"/>
    </source>
</evidence>
<feature type="transmembrane region" description="Helical" evidence="1">
    <location>
        <begin position="195"/>
        <end position="219"/>
    </location>
</feature>
<feature type="transmembrane region" description="Helical" evidence="1">
    <location>
        <begin position="6"/>
        <end position="26"/>
    </location>
</feature>
<reference evidence="3" key="1">
    <citation type="journal article" date="2019" name="Int. J. Syst. Evol. Microbiol.">
        <title>The Global Catalogue of Microorganisms (GCM) 10K type strain sequencing project: providing services to taxonomists for standard genome sequencing and annotation.</title>
        <authorList>
            <consortium name="The Broad Institute Genomics Platform"/>
            <consortium name="The Broad Institute Genome Sequencing Center for Infectious Disease"/>
            <person name="Wu L."/>
            <person name="Ma J."/>
        </authorList>
    </citation>
    <scope>NUCLEOTIDE SEQUENCE [LARGE SCALE GENOMIC DNA]</scope>
    <source>
        <strain evidence="3">KCTC 12861</strain>
    </source>
</reference>
<dbReference type="EMBL" id="BMXE01000003">
    <property type="protein sequence ID" value="GHB29966.1"/>
    <property type="molecule type" value="Genomic_DNA"/>
</dbReference>
<evidence type="ECO:0000313" key="3">
    <source>
        <dbReference type="Proteomes" id="UP000637980"/>
    </source>
</evidence>
<keyword evidence="1" id="KW-1133">Transmembrane helix</keyword>
<dbReference type="InterPro" id="IPR008537">
    <property type="entry name" value="DUF819"/>
</dbReference>
<keyword evidence="3" id="KW-1185">Reference proteome</keyword>
<comment type="caution">
    <text evidence="2">The sequence shown here is derived from an EMBL/GenBank/DDBJ whole genome shotgun (WGS) entry which is preliminary data.</text>
</comment>
<feature type="transmembrane region" description="Helical" evidence="1">
    <location>
        <begin position="282"/>
        <end position="304"/>
    </location>
</feature>
<feature type="transmembrane region" description="Helical" evidence="1">
    <location>
        <begin position="127"/>
        <end position="149"/>
    </location>
</feature>
<keyword evidence="1" id="KW-0472">Membrane</keyword>
<feature type="transmembrane region" description="Helical" evidence="1">
    <location>
        <begin position="257"/>
        <end position="276"/>
    </location>
</feature>
<sequence length="369" mass="39137">MDRVGVVVLAFGLGFLIAIFGGYFEVIDFEALRPMQTSISEVSVALALPMIVFSTSLRKALKDAKGALFAMFLAMGSVALISFLASFVFADQVAQIWQVSGMAVGAYTGGGVNLGAVKTAIGGDESIFLTMITYDIVFSALFMMVVLAFGQKAAGLVLRTYVFKEAGEVEAKSEMDHLANESAHGYSVLTERESIVGSLIVFLSAAVCVGASVALASLAPESMSSVVTIILITTFGILGSFLPFLHNTRSSFHLGMYLILIFCLTSATMLDTAIFTNMDWWLGAYFISILAGSMMLLAALCRLFDVDRDTYLIASGASIMSVPFIPVIAGALKNREILIPGIAIAIIGYAVGNYLGILVATLTQTYVGG</sequence>
<feature type="transmembrane region" description="Helical" evidence="1">
    <location>
        <begin position="338"/>
        <end position="362"/>
    </location>
</feature>